<gene>
    <name evidence="2" type="ORF">Adu01nite_62630</name>
</gene>
<feature type="transmembrane region" description="Helical" evidence="1">
    <location>
        <begin position="54"/>
        <end position="76"/>
    </location>
</feature>
<name>A0ABQ3Z502_9ACTN</name>
<accession>A0ABQ3Z502</accession>
<keyword evidence="3" id="KW-1185">Reference proteome</keyword>
<proteinExistence type="predicted"/>
<evidence type="ECO:0000256" key="1">
    <source>
        <dbReference type="SAM" id="Phobius"/>
    </source>
</evidence>
<reference evidence="2 3" key="1">
    <citation type="submission" date="2021-01" db="EMBL/GenBank/DDBJ databases">
        <title>Whole genome shotgun sequence of Actinoplanes durhamensis NBRC 14914.</title>
        <authorList>
            <person name="Komaki H."/>
            <person name="Tamura T."/>
        </authorList>
    </citation>
    <scope>NUCLEOTIDE SEQUENCE [LARGE SCALE GENOMIC DNA]</scope>
    <source>
        <strain evidence="2 3">NBRC 14914</strain>
    </source>
</reference>
<dbReference type="RefSeq" id="WP_203732049.1">
    <property type="nucleotide sequence ID" value="NZ_BAAATX010000037.1"/>
</dbReference>
<protein>
    <submittedName>
        <fullName evidence="2">Uncharacterized protein</fullName>
    </submittedName>
</protein>
<comment type="caution">
    <text evidence="2">The sequence shown here is derived from an EMBL/GenBank/DDBJ whole genome shotgun (WGS) entry which is preliminary data.</text>
</comment>
<keyword evidence="1" id="KW-1133">Transmembrane helix</keyword>
<dbReference type="Proteomes" id="UP000637628">
    <property type="component" value="Unassembled WGS sequence"/>
</dbReference>
<dbReference type="EMBL" id="BOML01000050">
    <property type="protein sequence ID" value="GIE04913.1"/>
    <property type="molecule type" value="Genomic_DNA"/>
</dbReference>
<evidence type="ECO:0000313" key="3">
    <source>
        <dbReference type="Proteomes" id="UP000637628"/>
    </source>
</evidence>
<evidence type="ECO:0000313" key="2">
    <source>
        <dbReference type="EMBL" id="GIE04913.1"/>
    </source>
</evidence>
<sequence>MGRRDYEPWDAMADAGTAARTTGGQFRQLVPVYSDRAGFAYQVMRGQRVRRRGLRAVAVTAVVAAVGGALTALAAVSPNGKTVAASGSAVVGPNGKTAAASGSAAVGPTACR</sequence>
<keyword evidence="1" id="KW-0472">Membrane</keyword>
<keyword evidence="1" id="KW-0812">Transmembrane</keyword>
<organism evidence="2 3">
    <name type="scientific">Paractinoplanes durhamensis</name>
    <dbReference type="NCBI Taxonomy" id="113563"/>
    <lineage>
        <taxon>Bacteria</taxon>
        <taxon>Bacillati</taxon>
        <taxon>Actinomycetota</taxon>
        <taxon>Actinomycetes</taxon>
        <taxon>Micromonosporales</taxon>
        <taxon>Micromonosporaceae</taxon>
        <taxon>Paractinoplanes</taxon>
    </lineage>
</organism>